<dbReference type="PIRSF" id="PIRSF033239">
    <property type="entry name" value="ExoD"/>
    <property type="match status" value="1"/>
</dbReference>
<comment type="caution">
    <text evidence="2">The sequence shown here is derived from an EMBL/GenBank/DDBJ whole genome shotgun (WGS) entry which is preliminary data.</text>
</comment>
<reference evidence="2 3" key="1">
    <citation type="submission" date="2018-03" db="EMBL/GenBank/DDBJ databases">
        <title>Genomic Encyclopedia of Archaeal and Bacterial Type Strains, Phase II (KMG-II): from individual species to whole genera.</title>
        <authorList>
            <person name="Goeker M."/>
        </authorList>
    </citation>
    <scope>NUCLEOTIDE SEQUENCE [LARGE SCALE GENOMIC DNA]</scope>
    <source>
        <strain evidence="2 3">DSM 25328</strain>
    </source>
</reference>
<dbReference type="PANTHER" id="PTHR41795">
    <property type="entry name" value="EXOPOLYSACCHARIDE SYNTHESIS PROTEIN"/>
    <property type="match status" value="1"/>
</dbReference>
<feature type="transmembrane region" description="Helical" evidence="1">
    <location>
        <begin position="175"/>
        <end position="197"/>
    </location>
</feature>
<dbReference type="Proteomes" id="UP000237718">
    <property type="component" value="Unassembled WGS sequence"/>
</dbReference>
<dbReference type="InterPro" id="IPR010331">
    <property type="entry name" value="ExoD"/>
</dbReference>
<dbReference type="PANTHER" id="PTHR41795:SF1">
    <property type="entry name" value="EXOPOLYSACCHARIDE SYNTHESIS PROTEIN"/>
    <property type="match status" value="1"/>
</dbReference>
<gene>
    <name evidence="2" type="ORF">CLV89_11197</name>
</gene>
<accession>A0A2T1AC99</accession>
<evidence type="ECO:0008006" key="4">
    <source>
        <dbReference type="Google" id="ProtNLM"/>
    </source>
</evidence>
<evidence type="ECO:0000313" key="3">
    <source>
        <dbReference type="Proteomes" id="UP000237718"/>
    </source>
</evidence>
<dbReference type="EMBL" id="PVUF01000011">
    <property type="protein sequence ID" value="PRZ46206.1"/>
    <property type="molecule type" value="Genomic_DNA"/>
</dbReference>
<keyword evidence="1" id="KW-0812">Transmembrane</keyword>
<protein>
    <recommendedName>
        <fullName evidence="4">Exopolysaccharide synthesis, ExoD</fullName>
    </recommendedName>
</protein>
<dbReference type="Pfam" id="PF06055">
    <property type="entry name" value="ExoD"/>
    <property type="match status" value="1"/>
</dbReference>
<keyword evidence="1" id="KW-0472">Membrane</keyword>
<feature type="transmembrane region" description="Helical" evidence="1">
    <location>
        <begin position="58"/>
        <end position="78"/>
    </location>
</feature>
<evidence type="ECO:0000313" key="2">
    <source>
        <dbReference type="EMBL" id="PRZ46206.1"/>
    </source>
</evidence>
<feature type="transmembrane region" description="Helical" evidence="1">
    <location>
        <begin position="136"/>
        <end position="169"/>
    </location>
</feature>
<dbReference type="OrthoDB" id="7949130at2"/>
<name>A0A2T1AC99_TRISK</name>
<organism evidence="2 3">
    <name type="scientific">Tritonibacter scottomollicae</name>
    <name type="common">Epibacterium scottomollicae</name>
    <dbReference type="NCBI Taxonomy" id="483013"/>
    <lineage>
        <taxon>Bacteria</taxon>
        <taxon>Pseudomonadati</taxon>
        <taxon>Pseudomonadota</taxon>
        <taxon>Alphaproteobacteria</taxon>
        <taxon>Rhodobacterales</taxon>
        <taxon>Paracoccaceae</taxon>
        <taxon>Tritonibacter</taxon>
    </lineage>
</organism>
<dbReference type="RefSeq" id="WP_106164693.1">
    <property type="nucleotide sequence ID" value="NZ_PVUF01000011.1"/>
</dbReference>
<keyword evidence="1" id="KW-1133">Transmembrane helix</keyword>
<proteinExistence type="predicted"/>
<evidence type="ECO:0000256" key="1">
    <source>
        <dbReference type="SAM" id="Phobius"/>
    </source>
</evidence>
<dbReference type="AlphaFoldDB" id="A0A2T1AC99"/>
<sequence length="201" mass="21585">MSDPAQTTSVNQIVDRLARLADQDRVAVAKIIEVFGTQSFLPVLMVPALLVVSPLSGIPLFSSLCGITIAAISLQMVAGREHLWLPQFVVKRSLEGKRAREAIDKLQGVASWLDNHSRDRFQPLLRWPGRKLIQTLCLFCGAAMPFLEIVPFSSSILGTAVLLFATSLLLKDGLFAVFGLVAMSSAAAVLLTVAGSIQGAI</sequence>